<dbReference type="Pfam" id="PF12473">
    <property type="entry name" value="DUF3694"/>
    <property type="match status" value="1"/>
</dbReference>
<evidence type="ECO:0000256" key="2">
    <source>
        <dbReference type="SAM" id="Coils"/>
    </source>
</evidence>
<feature type="region of interest" description="Disordered" evidence="3">
    <location>
        <begin position="510"/>
        <end position="546"/>
    </location>
</feature>
<protein>
    <submittedName>
        <fullName evidence="5">Rab gtpase-activating protein 1-like protein</fullName>
    </submittedName>
</protein>
<dbReference type="Pfam" id="PF00566">
    <property type="entry name" value="RabGAP-TBC"/>
    <property type="match status" value="1"/>
</dbReference>
<feature type="compositionally biased region" description="Low complexity" evidence="3">
    <location>
        <begin position="1115"/>
        <end position="1148"/>
    </location>
</feature>
<evidence type="ECO:0000256" key="3">
    <source>
        <dbReference type="SAM" id="MobiDB-lite"/>
    </source>
</evidence>
<name>A0A9D4SCM6_DERFA</name>
<feature type="compositionally biased region" description="Low complexity" evidence="3">
    <location>
        <begin position="1096"/>
        <end position="1106"/>
    </location>
</feature>
<sequence length="1162" mass="134691">MEKCEILASHGDDNDDHPVVEKPLEKSNNVQQSNNDYSNINNNNVENVDEKISKPEQSPLSKPPNDDRSSSSSFIHQIRAQLLGIRFLRNERKGFEQEVERSMHQLKVNHEMNNNQMVDYYLPQIEINIPHTINDFVQIEFVDYHESSGKQLEKFFSSIRKCNEEFFDNLHPNDLQSVRRSLLIHPIRILVNQLFLYRGQLNTPVEQCLTMTTIFSPPSSQPASSTTSKQQQQNRYQQCLITQFESPAVVTDVLNVFRKLHGIMNQFQPLSTNTVVSRVNEFKVVMNAEVEIQEEITEGKWQTCPREKDSFKIRTNVDKRIIINLQQDLTHHNFPMIRIERCFGMLLSPGRNVSPNQMVAIGLNSMSSSIPNPESTPTQSQWQIVASWIPTEIDSDHLNTETARNSRVYFTIALDLILENIEEPIRFIFESKAKIIPTSISTTEKFLKNLANLSKNSQRFMHESFSLIVRQRPDMHGRIIYEVISCLSSTQIAMQKQRLALQLNLNKISESSKENSTPTPGSPLPEDEPPEDDDEPLQSGSGSVRRECSQNEIQAWHNILEKWNKENLSVRPRQMASMIRRGGIPQALRPEIWQLLSRAHEIEEKILPKYKLFVTQESSYESIILRDISRTFTAHEKFRDSGSEQQESLFRICKAYSNYDAEIGYCQGLSYLIAALLLNMPEEQAFLVLVQIMYRYGLRDLFKSGLENLHCKFYQLERLLDEQIPELYCHFIDLHIEAHMYASQWFLTLFTTKFTLNVVFMIIDLFLLDEMDVILQIALGLLQMSKNDLLALDFEGIMKYFRVTLPKLYRNDDSARELIRKSIKINVKKAKKYEAHYKEWQEKNRDPFEILQTENKRLMQTVARLEQENDDQALELLGLCQSKIRMKIEVDRAEDKADTLNGLLLQTRTKLVDSEDDRKQLGEELKNLKDKYRHEIDRFELKAKNDRKIIEEYKQICRNYQEKYEKCREDSSRMMEKILDDIKTCHNCAEIVDKIIHSENDDSINLNNNHNNSNGQYEEQDQAKQDLYRRIADLESELIKTKIALAESEDRNGQLVGKLHSTNSELNLLKAQNDERAAMANNTWFSKTLSSLRDAATSSSSSSTQTKHQHNQVKQSNSISSGIASSSTESSSSNSQQTNQNNEPQQSNINNKFRRNSSQSEH</sequence>
<accession>A0A9D4SCM6</accession>
<dbReference type="SMART" id="SM00164">
    <property type="entry name" value="TBC"/>
    <property type="match status" value="1"/>
</dbReference>
<dbReference type="Proteomes" id="UP000828236">
    <property type="component" value="Unassembled WGS sequence"/>
</dbReference>
<feature type="compositionally biased region" description="Low complexity" evidence="3">
    <location>
        <begin position="33"/>
        <end position="46"/>
    </location>
</feature>
<dbReference type="PANTHER" id="PTHR47219">
    <property type="entry name" value="RAB GTPASE-ACTIVATING PROTEIN 1-LIKE"/>
    <property type="match status" value="1"/>
</dbReference>
<feature type="compositionally biased region" description="Polar residues" evidence="3">
    <location>
        <begin position="510"/>
        <end position="519"/>
    </location>
</feature>
<dbReference type="PROSITE" id="PS50086">
    <property type="entry name" value="TBC_RABGAP"/>
    <property type="match status" value="1"/>
</dbReference>
<feature type="region of interest" description="Disordered" evidence="3">
    <location>
        <begin position="1003"/>
        <end position="1022"/>
    </location>
</feature>
<feature type="domain" description="Rab-GAP TBC" evidence="4">
    <location>
        <begin position="583"/>
        <end position="770"/>
    </location>
</feature>
<reference evidence="5" key="1">
    <citation type="submission" date="2020-06" db="EMBL/GenBank/DDBJ databases">
        <authorList>
            <person name="Ji K."/>
            <person name="Li J."/>
        </authorList>
    </citation>
    <scope>NUCLEOTIDE SEQUENCE</scope>
    <source>
        <strain evidence="5">JKM2019</strain>
        <tissue evidence="5">Whole body</tissue>
    </source>
</reference>
<reference evidence="5" key="2">
    <citation type="journal article" date="2021" name="World Allergy Organ. J.">
        <title>Chromosome-level assembly of Dermatophagoides farinae genome and transcriptome reveals two novel allergens Der f 37 and Der f 39.</title>
        <authorList>
            <person name="Chen J."/>
            <person name="Cai Z."/>
            <person name="Fan D."/>
            <person name="Hu J."/>
            <person name="Hou Y."/>
            <person name="He Y."/>
            <person name="Zhang Z."/>
            <person name="Zhao Z."/>
            <person name="Gao P."/>
            <person name="Hu W."/>
            <person name="Sun J."/>
            <person name="Li J."/>
            <person name="Ji K."/>
        </authorList>
    </citation>
    <scope>NUCLEOTIDE SEQUENCE</scope>
    <source>
        <strain evidence="5">JKM2019</strain>
    </source>
</reference>
<feature type="compositionally biased region" description="Acidic residues" evidence="3">
    <location>
        <begin position="525"/>
        <end position="536"/>
    </location>
</feature>
<evidence type="ECO:0000256" key="1">
    <source>
        <dbReference type="ARBA" id="ARBA00022468"/>
    </source>
</evidence>
<dbReference type="InterPro" id="IPR035969">
    <property type="entry name" value="Rab-GAP_TBC_sf"/>
</dbReference>
<dbReference type="InterPro" id="IPR050302">
    <property type="entry name" value="Rab_GAP_TBC_domain"/>
</dbReference>
<dbReference type="GO" id="GO:0031267">
    <property type="term" value="F:small GTPase binding"/>
    <property type="evidence" value="ECO:0007669"/>
    <property type="project" value="TreeGrafter"/>
</dbReference>
<feature type="compositionally biased region" description="Low complexity" evidence="3">
    <location>
        <begin position="1003"/>
        <end position="1014"/>
    </location>
</feature>
<dbReference type="FunFam" id="1.10.472.80:FF:000027">
    <property type="entry name" value="GTPase activating protein (Evi5)"/>
    <property type="match status" value="1"/>
</dbReference>
<keyword evidence="2" id="KW-0175">Coiled coil</keyword>
<dbReference type="AlphaFoldDB" id="A0A9D4SCM6"/>
<dbReference type="Gene3D" id="1.10.8.270">
    <property type="entry name" value="putative rabgap domain of human tbc1 domain family member 14 like domains"/>
    <property type="match status" value="1"/>
</dbReference>
<dbReference type="SUPFAM" id="SSF47923">
    <property type="entry name" value="Ypt/Rab-GAP domain of gyp1p"/>
    <property type="match status" value="2"/>
</dbReference>
<evidence type="ECO:0000259" key="4">
    <source>
        <dbReference type="PROSITE" id="PS50086"/>
    </source>
</evidence>
<evidence type="ECO:0000313" key="5">
    <source>
        <dbReference type="EMBL" id="KAH7637194.1"/>
    </source>
</evidence>
<feature type="coiled-coil region" evidence="2">
    <location>
        <begin position="848"/>
        <end position="875"/>
    </location>
</feature>
<proteinExistence type="predicted"/>
<dbReference type="EMBL" id="SDOV01000009">
    <property type="protein sequence ID" value="KAH7637194.1"/>
    <property type="molecule type" value="Genomic_DNA"/>
</dbReference>
<feature type="coiled-coil region" evidence="2">
    <location>
        <begin position="911"/>
        <end position="977"/>
    </location>
</feature>
<dbReference type="Gene3D" id="1.10.472.80">
    <property type="entry name" value="Ypt/Rab-GAP domain of gyp1p, domain 3"/>
    <property type="match status" value="1"/>
</dbReference>
<dbReference type="InterPro" id="IPR022164">
    <property type="entry name" value="Kinesin-like"/>
</dbReference>
<feature type="region of interest" description="Disordered" evidence="3">
    <location>
        <begin position="1"/>
        <end position="72"/>
    </location>
</feature>
<keyword evidence="1" id="KW-0343">GTPase activation</keyword>
<comment type="caution">
    <text evidence="5">The sequence shown here is derived from an EMBL/GenBank/DDBJ whole genome shotgun (WGS) entry which is preliminary data.</text>
</comment>
<feature type="region of interest" description="Disordered" evidence="3">
    <location>
        <begin position="1096"/>
        <end position="1162"/>
    </location>
</feature>
<dbReference type="Gene3D" id="1.10.10.750">
    <property type="entry name" value="Ypt/Rab-GAP domain of gyp1p, domain 1"/>
    <property type="match status" value="1"/>
</dbReference>
<gene>
    <name evidence="5" type="ORF">HUG17_7400</name>
</gene>
<dbReference type="FunFam" id="1.10.8.270:FF:000001">
    <property type="entry name" value="TBC1 domain family member 1"/>
    <property type="match status" value="1"/>
</dbReference>
<dbReference type="PANTHER" id="PTHR47219:SF9">
    <property type="entry name" value="GTPASE ACTIVATING PROTEIN AND CENTROSOME-ASSOCIATED, ISOFORM B"/>
    <property type="match status" value="1"/>
</dbReference>
<feature type="compositionally biased region" description="Basic and acidic residues" evidence="3">
    <location>
        <begin position="1"/>
        <end position="25"/>
    </location>
</feature>
<organism evidence="5">
    <name type="scientific">Dermatophagoides farinae</name>
    <name type="common">American house dust mite</name>
    <dbReference type="NCBI Taxonomy" id="6954"/>
    <lineage>
        <taxon>Eukaryota</taxon>
        <taxon>Metazoa</taxon>
        <taxon>Ecdysozoa</taxon>
        <taxon>Arthropoda</taxon>
        <taxon>Chelicerata</taxon>
        <taxon>Arachnida</taxon>
        <taxon>Acari</taxon>
        <taxon>Acariformes</taxon>
        <taxon>Sarcoptiformes</taxon>
        <taxon>Astigmata</taxon>
        <taxon>Psoroptidia</taxon>
        <taxon>Analgoidea</taxon>
        <taxon>Pyroglyphidae</taxon>
        <taxon>Dermatophagoidinae</taxon>
        <taxon>Dermatophagoides</taxon>
    </lineage>
</organism>
<dbReference type="GO" id="GO:0005096">
    <property type="term" value="F:GTPase activator activity"/>
    <property type="evidence" value="ECO:0007669"/>
    <property type="project" value="UniProtKB-KW"/>
</dbReference>
<dbReference type="InterPro" id="IPR000195">
    <property type="entry name" value="Rab-GAP-TBC_dom"/>
</dbReference>